<dbReference type="EMBL" id="KZ308217">
    <property type="protein sequence ID" value="KAG8224941.1"/>
    <property type="molecule type" value="Genomic_DNA"/>
</dbReference>
<dbReference type="AlphaFoldDB" id="A0A8K0JYF0"/>
<evidence type="ECO:0000313" key="2">
    <source>
        <dbReference type="EMBL" id="KAG8224941.1"/>
    </source>
</evidence>
<proteinExistence type="predicted"/>
<reference evidence="2" key="1">
    <citation type="submission" date="2013-04" db="EMBL/GenBank/DDBJ databases">
        <authorList>
            <person name="Qu J."/>
            <person name="Murali S.C."/>
            <person name="Bandaranaike D."/>
            <person name="Bellair M."/>
            <person name="Blankenburg K."/>
            <person name="Chao H."/>
            <person name="Dinh H."/>
            <person name="Doddapaneni H."/>
            <person name="Downs B."/>
            <person name="Dugan-Rocha S."/>
            <person name="Elkadiri S."/>
            <person name="Gnanaolivu R.D."/>
            <person name="Hernandez B."/>
            <person name="Javaid M."/>
            <person name="Jayaseelan J.C."/>
            <person name="Lee S."/>
            <person name="Li M."/>
            <person name="Ming W."/>
            <person name="Munidasa M."/>
            <person name="Muniz J."/>
            <person name="Nguyen L."/>
            <person name="Ongeri F."/>
            <person name="Osuji N."/>
            <person name="Pu L.-L."/>
            <person name="Puazo M."/>
            <person name="Qu C."/>
            <person name="Quiroz J."/>
            <person name="Raj R."/>
            <person name="Weissenberger G."/>
            <person name="Xin Y."/>
            <person name="Zou X."/>
            <person name="Han Y."/>
            <person name="Richards S."/>
            <person name="Worley K."/>
            <person name="Muzny D."/>
            <person name="Gibbs R."/>
        </authorList>
    </citation>
    <scope>NUCLEOTIDE SEQUENCE</scope>
    <source>
        <strain evidence="2">Sampled in the wild</strain>
    </source>
</reference>
<reference evidence="2" key="2">
    <citation type="submission" date="2017-10" db="EMBL/GenBank/DDBJ databases">
        <title>Ladona fulva Genome sequencing and assembly.</title>
        <authorList>
            <person name="Murali S."/>
            <person name="Richards S."/>
            <person name="Bandaranaike D."/>
            <person name="Bellair M."/>
            <person name="Blankenburg K."/>
            <person name="Chao H."/>
            <person name="Dinh H."/>
            <person name="Doddapaneni H."/>
            <person name="Dugan-Rocha S."/>
            <person name="Elkadiri S."/>
            <person name="Gnanaolivu R."/>
            <person name="Hernandez B."/>
            <person name="Skinner E."/>
            <person name="Javaid M."/>
            <person name="Lee S."/>
            <person name="Li M."/>
            <person name="Ming W."/>
            <person name="Munidasa M."/>
            <person name="Muniz J."/>
            <person name="Nguyen L."/>
            <person name="Hughes D."/>
            <person name="Osuji N."/>
            <person name="Pu L.-L."/>
            <person name="Puazo M."/>
            <person name="Qu C."/>
            <person name="Quiroz J."/>
            <person name="Raj R."/>
            <person name="Weissenberger G."/>
            <person name="Xin Y."/>
            <person name="Zou X."/>
            <person name="Han Y."/>
            <person name="Worley K."/>
            <person name="Muzny D."/>
            <person name="Gibbs R."/>
        </authorList>
    </citation>
    <scope>NUCLEOTIDE SEQUENCE</scope>
    <source>
        <strain evidence="2">Sampled in the wild</strain>
    </source>
</reference>
<evidence type="ECO:0000256" key="1">
    <source>
        <dbReference type="SAM" id="MobiDB-lite"/>
    </source>
</evidence>
<feature type="region of interest" description="Disordered" evidence="1">
    <location>
        <begin position="1"/>
        <end position="23"/>
    </location>
</feature>
<dbReference type="Proteomes" id="UP000792457">
    <property type="component" value="Unassembled WGS sequence"/>
</dbReference>
<evidence type="ECO:0000313" key="3">
    <source>
        <dbReference type="Proteomes" id="UP000792457"/>
    </source>
</evidence>
<keyword evidence="3" id="KW-1185">Reference proteome</keyword>
<gene>
    <name evidence="2" type="ORF">J437_LFUL006441</name>
</gene>
<dbReference type="OrthoDB" id="67516at2759"/>
<sequence length="128" mass="14627">MRKLRAAPSPTPPASAPSTLRGVRCQSANSIPDEDPFCRLLDYTEDEVVYYTRNHRNHFSPALTMHKSFETIQYLDLDHPETTGLQQQVPKSPDRSQASGIVYKTVDFVKTEAFQRTKQEVEKVRKCT</sequence>
<protein>
    <submittedName>
        <fullName evidence="2">Uncharacterized protein</fullName>
    </submittedName>
</protein>
<comment type="caution">
    <text evidence="2">The sequence shown here is derived from an EMBL/GenBank/DDBJ whole genome shotgun (WGS) entry which is preliminary data.</text>
</comment>
<name>A0A8K0JYF0_LADFU</name>
<accession>A0A8K0JYF0</accession>
<organism evidence="2 3">
    <name type="scientific">Ladona fulva</name>
    <name type="common">Scarce chaser dragonfly</name>
    <name type="synonym">Libellula fulva</name>
    <dbReference type="NCBI Taxonomy" id="123851"/>
    <lineage>
        <taxon>Eukaryota</taxon>
        <taxon>Metazoa</taxon>
        <taxon>Ecdysozoa</taxon>
        <taxon>Arthropoda</taxon>
        <taxon>Hexapoda</taxon>
        <taxon>Insecta</taxon>
        <taxon>Pterygota</taxon>
        <taxon>Palaeoptera</taxon>
        <taxon>Odonata</taxon>
        <taxon>Epiprocta</taxon>
        <taxon>Anisoptera</taxon>
        <taxon>Libelluloidea</taxon>
        <taxon>Libellulidae</taxon>
        <taxon>Ladona</taxon>
    </lineage>
</organism>